<evidence type="ECO:0000313" key="1">
    <source>
        <dbReference type="EMBL" id="AAK80622.1"/>
    </source>
</evidence>
<dbReference type="KEGG" id="cac:CA_C2675"/>
<dbReference type="Proteomes" id="UP000000814">
    <property type="component" value="Chromosome"/>
</dbReference>
<name>Q97FQ3_CLOAB</name>
<proteinExistence type="predicted"/>
<accession>Q97FQ3</accession>
<evidence type="ECO:0000313" key="2">
    <source>
        <dbReference type="Proteomes" id="UP000000814"/>
    </source>
</evidence>
<dbReference type="InterPro" id="IPR013368">
    <property type="entry name" value="YecD_YerC"/>
</dbReference>
<dbReference type="SUPFAM" id="SSF48295">
    <property type="entry name" value="TrpR-like"/>
    <property type="match status" value="1"/>
</dbReference>
<dbReference type="STRING" id="272562.CA_C2675"/>
<dbReference type="InterPro" id="IPR038116">
    <property type="entry name" value="TrpR-like_sf"/>
</dbReference>
<dbReference type="RefSeq" id="WP_010965963.1">
    <property type="nucleotide sequence ID" value="NC_003030.1"/>
</dbReference>
<organism evidence="1 2">
    <name type="scientific">Clostridium acetobutylicum (strain ATCC 824 / DSM 792 / JCM 1419 / IAM 19013 / LMG 5710 / NBRC 13948 / NRRL B-527 / VKM B-1787 / 2291 / W)</name>
    <dbReference type="NCBI Taxonomy" id="272562"/>
    <lineage>
        <taxon>Bacteria</taxon>
        <taxon>Bacillati</taxon>
        <taxon>Bacillota</taxon>
        <taxon>Clostridia</taxon>
        <taxon>Eubacteriales</taxon>
        <taxon>Clostridiaceae</taxon>
        <taxon>Clostridium</taxon>
    </lineage>
</organism>
<dbReference type="HOGENOM" id="CLU_147939_1_0_9"/>
<dbReference type="GO" id="GO:0043565">
    <property type="term" value="F:sequence-specific DNA binding"/>
    <property type="evidence" value="ECO:0007669"/>
    <property type="project" value="InterPro"/>
</dbReference>
<protein>
    <submittedName>
        <fullName evidence="1">Uncharcterized protein, YECD B.subtilis homolog</fullName>
    </submittedName>
</protein>
<dbReference type="eggNOG" id="COG4496">
    <property type="taxonomic scope" value="Bacteria"/>
</dbReference>
<dbReference type="GeneID" id="44999166"/>
<dbReference type="PIR" id="C97229">
    <property type="entry name" value="C97229"/>
</dbReference>
<keyword evidence="2" id="KW-1185">Reference proteome</keyword>
<dbReference type="PANTHER" id="PTHR40080">
    <property type="entry name" value="LMO1763 PROTEIN"/>
    <property type="match status" value="1"/>
</dbReference>
<dbReference type="InterPro" id="IPR010921">
    <property type="entry name" value="Trp_repressor/repl_initiator"/>
</dbReference>
<sequence>MSEFKSKLESETLDFLCDAILTLENREECYRFFDDIFTINEIKTIEQRLQVAKMLKEKHTYSDISAETGASTATISRVNRCINYGSDGYNIVLRRLEK</sequence>
<dbReference type="GO" id="GO:0003700">
    <property type="term" value="F:DNA-binding transcription factor activity"/>
    <property type="evidence" value="ECO:0007669"/>
    <property type="project" value="InterPro"/>
</dbReference>
<reference evidence="1 2" key="1">
    <citation type="journal article" date="2001" name="J. Bacteriol.">
        <title>Genome sequence and comparative analysis of the solvent-producing bacterium Clostridium acetobutylicum.</title>
        <authorList>
            <person name="Nolling J."/>
            <person name="Breton G."/>
            <person name="Omelchenko M.V."/>
            <person name="Makarova K.S."/>
            <person name="Zeng Q."/>
            <person name="Gibson R."/>
            <person name="Lee H.M."/>
            <person name="Dubois J."/>
            <person name="Qiu D."/>
            <person name="Hitti J."/>
            <person name="Wolf Y.I."/>
            <person name="Tatusov R.L."/>
            <person name="Sabathe F."/>
            <person name="Doucette-Stamm L."/>
            <person name="Soucaille P."/>
            <person name="Daly M.J."/>
            <person name="Bennett G.N."/>
            <person name="Koonin E.V."/>
            <person name="Smith D.R."/>
        </authorList>
    </citation>
    <scope>NUCLEOTIDE SEQUENCE [LARGE SCALE GENOMIC DNA]</scope>
    <source>
        <strain evidence="2">ATCC 824 / DSM 792 / JCM 1419 / LMG 5710 / VKM B-1787</strain>
    </source>
</reference>
<dbReference type="NCBIfam" id="TIGR02531">
    <property type="entry name" value="yecD_yerC"/>
    <property type="match status" value="1"/>
</dbReference>
<dbReference type="Gene3D" id="1.10.1270.10">
    <property type="entry name" value="TrpR-like"/>
    <property type="match status" value="1"/>
</dbReference>
<dbReference type="EMBL" id="AE001437">
    <property type="protein sequence ID" value="AAK80622.1"/>
    <property type="molecule type" value="Genomic_DNA"/>
</dbReference>
<gene>
    <name evidence="1" type="ordered locus">CA_C2675</name>
</gene>
<dbReference type="PIRSF" id="PIRSF012508">
    <property type="entry name" value="YerC"/>
    <property type="match status" value="1"/>
</dbReference>
<dbReference type="OrthoDB" id="2874807at2"/>
<dbReference type="Pfam" id="PF01371">
    <property type="entry name" value="Trp_repressor"/>
    <property type="match status" value="1"/>
</dbReference>
<dbReference type="AlphaFoldDB" id="Q97FQ3"/>
<dbReference type="PANTHER" id="PTHR40080:SF1">
    <property type="entry name" value="TRPR-LIKE PROTEIN YERC_YECD"/>
    <property type="match status" value="1"/>
</dbReference>
<dbReference type="PATRIC" id="fig|272562.8.peg.2865"/>
<dbReference type="InterPro" id="IPR000831">
    <property type="entry name" value="Trp_repress"/>
</dbReference>